<keyword evidence="2 13" id="KW-0645">Protease</keyword>
<keyword evidence="8 14" id="KW-1133">Transmembrane helix</keyword>
<comment type="similarity">
    <text evidence="13">Belongs to the peptidase M48 family.</text>
</comment>
<feature type="transmembrane region" description="Helical" evidence="14">
    <location>
        <begin position="100"/>
        <end position="125"/>
    </location>
</feature>
<evidence type="ECO:0000256" key="2">
    <source>
        <dbReference type="ARBA" id="ARBA00022670"/>
    </source>
</evidence>
<feature type="active site" description="Proton donor" evidence="11">
    <location>
        <position position="359"/>
    </location>
</feature>
<evidence type="ECO:0000256" key="10">
    <source>
        <dbReference type="ARBA" id="ARBA00023136"/>
    </source>
</evidence>
<sequence length="411" mass="47094">MNNWFSWIFAILLIFDVTLKYHLNLRQKDSILKFFNRVPEAFSKQITLEEHQKAGRYSQAKLQLARVELFFGAIVLLFFTFGGGINMIGQLSTFSNYPLTSQVCLIIAYSISSSVLFIPFSYYSTFKIEQEFGFNKMTIKLFIADLIKGTIIALLIGTPLLYLVIWLMQNLASSWWLWVWLVLVVFNLLILLIYPTFIAPLFNKFTPLEDLELKTKIETLLERCGFKSQGVFVMDGSKRSSHGNAYFTGLGSSKRIVFFDTLLKQLSHDEIIAVLAHELGHFKHKHIIKQMVISFGITLVGLYLFSLFISHEWFYNGMNVSIINNASGLILLFIITNLVSLPLAPISSFMSRKNEFEADDFAKKHSNSKDLINGLVKLYRDNASTLTPDDLYVKFYYSHPPASTRIANLEK</sequence>
<keyword evidence="18" id="KW-1185">Reference proteome</keyword>
<feature type="binding site" evidence="12">
    <location>
        <position position="355"/>
    </location>
    <ligand>
        <name>Zn(2+)</name>
        <dbReference type="ChEBI" id="CHEBI:29105"/>
        <note>catalytic</note>
    </ligand>
</feature>
<feature type="active site" evidence="11">
    <location>
        <position position="278"/>
    </location>
</feature>
<keyword evidence="5 13" id="KW-0378">Hydrolase</keyword>
<dbReference type="CDD" id="cd07343">
    <property type="entry name" value="M48A_Zmpste24p_like"/>
    <property type="match status" value="1"/>
</dbReference>
<evidence type="ECO:0000256" key="6">
    <source>
        <dbReference type="ARBA" id="ARBA00022824"/>
    </source>
</evidence>
<evidence type="ECO:0000256" key="8">
    <source>
        <dbReference type="ARBA" id="ARBA00022989"/>
    </source>
</evidence>
<dbReference type="OrthoDB" id="9781930at2"/>
<keyword evidence="3 14" id="KW-0812">Transmembrane</keyword>
<feature type="binding site" evidence="12">
    <location>
        <position position="277"/>
    </location>
    <ligand>
        <name>Zn(2+)</name>
        <dbReference type="ChEBI" id="CHEBI:29105"/>
        <note>catalytic</note>
    </ligand>
</feature>
<evidence type="ECO:0000256" key="13">
    <source>
        <dbReference type="RuleBase" id="RU003983"/>
    </source>
</evidence>
<evidence type="ECO:0000256" key="5">
    <source>
        <dbReference type="ARBA" id="ARBA00022801"/>
    </source>
</evidence>
<dbReference type="Pfam" id="PF01435">
    <property type="entry name" value="Peptidase_M48"/>
    <property type="match status" value="1"/>
</dbReference>
<dbReference type="InterPro" id="IPR032456">
    <property type="entry name" value="Peptidase_M48_N"/>
</dbReference>
<gene>
    <name evidence="17" type="ORF">CUN60_09890</name>
</gene>
<dbReference type="EMBL" id="CP024847">
    <property type="protein sequence ID" value="AUR52593.1"/>
    <property type="molecule type" value="Genomic_DNA"/>
</dbReference>
<dbReference type="KEGG" id="nba:CUN60_09890"/>
<feature type="transmembrane region" description="Helical" evidence="14">
    <location>
        <begin position="322"/>
        <end position="344"/>
    </location>
</feature>
<dbReference type="PANTHER" id="PTHR10120">
    <property type="entry name" value="CAAX PRENYL PROTEASE 1"/>
    <property type="match status" value="1"/>
</dbReference>
<dbReference type="InterPro" id="IPR001915">
    <property type="entry name" value="Peptidase_M48"/>
</dbReference>
<evidence type="ECO:0000256" key="11">
    <source>
        <dbReference type="PIRSR" id="PIRSR627057-1"/>
    </source>
</evidence>
<dbReference type="FunFam" id="3.30.2010.10:FF:000002">
    <property type="entry name" value="CAAX prenyl protease"/>
    <property type="match status" value="1"/>
</dbReference>
<dbReference type="Pfam" id="PF16491">
    <property type="entry name" value="Peptidase_M48_N"/>
    <property type="match status" value="1"/>
</dbReference>
<evidence type="ECO:0000313" key="18">
    <source>
        <dbReference type="Proteomes" id="UP000236655"/>
    </source>
</evidence>
<evidence type="ECO:0000256" key="14">
    <source>
        <dbReference type="SAM" id="Phobius"/>
    </source>
</evidence>
<dbReference type="RefSeq" id="WP_102951882.1">
    <property type="nucleotide sequence ID" value="NZ_CP024847.1"/>
</dbReference>
<dbReference type="InterPro" id="IPR027057">
    <property type="entry name" value="CAXX_Prtase_1"/>
</dbReference>
<evidence type="ECO:0000259" key="15">
    <source>
        <dbReference type="Pfam" id="PF01435"/>
    </source>
</evidence>
<dbReference type="GO" id="GO:0004222">
    <property type="term" value="F:metalloendopeptidase activity"/>
    <property type="evidence" value="ECO:0007669"/>
    <property type="project" value="InterPro"/>
</dbReference>
<evidence type="ECO:0000256" key="9">
    <source>
        <dbReference type="ARBA" id="ARBA00023049"/>
    </source>
</evidence>
<keyword evidence="7 12" id="KW-0862">Zinc</keyword>
<feature type="domain" description="CAAX prenyl protease 1 N-terminal" evidence="16">
    <location>
        <begin position="37"/>
        <end position="204"/>
    </location>
</feature>
<keyword evidence="4 12" id="KW-0479">Metal-binding</keyword>
<feature type="transmembrane region" description="Helical" evidence="14">
    <location>
        <begin position="291"/>
        <end position="310"/>
    </location>
</feature>
<dbReference type="GO" id="GO:0071586">
    <property type="term" value="P:CAAX-box protein processing"/>
    <property type="evidence" value="ECO:0007669"/>
    <property type="project" value="InterPro"/>
</dbReference>
<feature type="binding site" evidence="12">
    <location>
        <position position="281"/>
    </location>
    <ligand>
        <name>Zn(2+)</name>
        <dbReference type="ChEBI" id="CHEBI:29105"/>
        <note>catalytic</note>
    </ligand>
</feature>
<dbReference type="Gene3D" id="3.30.2010.10">
    <property type="entry name" value="Metalloproteases ('zincins'), catalytic domain"/>
    <property type="match status" value="1"/>
</dbReference>
<feature type="domain" description="Peptidase M48" evidence="15">
    <location>
        <begin position="207"/>
        <end position="410"/>
    </location>
</feature>
<keyword evidence="10 14" id="KW-0472">Membrane</keyword>
<evidence type="ECO:0000256" key="4">
    <source>
        <dbReference type="ARBA" id="ARBA00022723"/>
    </source>
</evidence>
<comment type="cofactor">
    <cofactor evidence="12 13">
        <name>Zn(2+)</name>
        <dbReference type="ChEBI" id="CHEBI:29105"/>
    </cofactor>
    <text evidence="12 13">Binds 1 zinc ion per subunit.</text>
</comment>
<organism evidence="17 18">
    <name type="scientific">Aquella oligotrophica</name>
    <dbReference type="NCBI Taxonomy" id="2067065"/>
    <lineage>
        <taxon>Bacteria</taxon>
        <taxon>Pseudomonadati</taxon>
        <taxon>Pseudomonadota</taxon>
        <taxon>Betaproteobacteria</taxon>
        <taxon>Neisseriales</taxon>
        <taxon>Neisseriaceae</taxon>
        <taxon>Aquella</taxon>
    </lineage>
</organism>
<accession>A0A2I7N805</accession>
<evidence type="ECO:0000313" key="17">
    <source>
        <dbReference type="EMBL" id="AUR52593.1"/>
    </source>
</evidence>
<dbReference type="AlphaFoldDB" id="A0A2I7N805"/>
<name>A0A2I7N805_9NEIS</name>
<comment type="subcellular location">
    <subcellularLocation>
        <location evidence="1">Endoplasmic reticulum membrane</location>
        <topology evidence="1">Multi-pass membrane protein</topology>
    </subcellularLocation>
</comment>
<evidence type="ECO:0000256" key="12">
    <source>
        <dbReference type="PIRSR" id="PIRSR627057-2"/>
    </source>
</evidence>
<proteinExistence type="inferred from homology"/>
<reference evidence="18" key="1">
    <citation type="submission" date="2017-11" db="EMBL/GenBank/DDBJ databases">
        <authorList>
            <person name="Chan K.G."/>
            <person name="Lee L.S."/>
        </authorList>
    </citation>
    <scope>NUCLEOTIDE SEQUENCE [LARGE SCALE GENOMIC DNA]</scope>
    <source>
        <strain evidence="18">DSM 100970</strain>
    </source>
</reference>
<keyword evidence="9 13" id="KW-0482">Metalloprotease</keyword>
<feature type="transmembrane region" description="Helical" evidence="14">
    <location>
        <begin position="6"/>
        <end position="23"/>
    </location>
</feature>
<feature type="transmembrane region" description="Helical" evidence="14">
    <location>
        <begin position="175"/>
        <end position="194"/>
    </location>
</feature>
<evidence type="ECO:0000256" key="7">
    <source>
        <dbReference type="ARBA" id="ARBA00022833"/>
    </source>
</evidence>
<keyword evidence="6" id="KW-0256">Endoplasmic reticulum</keyword>
<protein>
    <submittedName>
        <fullName evidence="17">Peptidase M48</fullName>
    </submittedName>
</protein>
<feature type="transmembrane region" description="Helical" evidence="14">
    <location>
        <begin position="69"/>
        <end position="88"/>
    </location>
</feature>
<evidence type="ECO:0000256" key="1">
    <source>
        <dbReference type="ARBA" id="ARBA00004477"/>
    </source>
</evidence>
<evidence type="ECO:0000256" key="3">
    <source>
        <dbReference type="ARBA" id="ARBA00022692"/>
    </source>
</evidence>
<dbReference type="GO" id="GO:0046872">
    <property type="term" value="F:metal ion binding"/>
    <property type="evidence" value="ECO:0007669"/>
    <property type="project" value="UniProtKB-KW"/>
</dbReference>
<feature type="transmembrane region" description="Helical" evidence="14">
    <location>
        <begin position="146"/>
        <end position="169"/>
    </location>
</feature>
<dbReference type="Proteomes" id="UP000236655">
    <property type="component" value="Chromosome"/>
</dbReference>
<evidence type="ECO:0000259" key="16">
    <source>
        <dbReference type="Pfam" id="PF16491"/>
    </source>
</evidence>